<accession>A0A6B0V070</accession>
<evidence type="ECO:0000313" key="1">
    <source>
        <dbReference type="EMBL" id="MXU95145.1"/>
    </source>
</evidence>
<dbReference type="EMBL" id="GIFC01013062">
    <property type="protein sequence ID" value="MXU95145.1"/>
    <property type="molecule type" value="Transcribed_RNA"/>
</dbReference>
<proteinExistence type="predicted"/>
<dbReference type="AlphaFoldDB" id="A0A6B0V070"/>
<name>A0A6B0V070_IXORI</name>
<protein>
    <submittedName>
        <fullName evidence="1">Putative secreted protein</fullName>
    </submittedName>
</protein>
<sequence length="179" mass="19866">MDRRLLWIGVLAFAFSRSRRGLSGVARAEPPVTVGSVRTRTEDPAPPPRAPLPQTSLLVQLGFLRAPLGSLALAAAAGWWILGMGPSAFPPFPPERLLLLARRVAPLLMLLSRIVRGRSENADPPLLPLLFLLSRRMARTRRFFRAPLTLVSFVQPWLDLGVPRVAARTTQFLLRLPIR</sequence>
<reference evidence="1" key="1">
    <citation type="submission" date="2019-12" db="EMBL/GenBank/DDBJ databases">
        <title>An insight into the sialome of adult female Ixodes ricinus ticks feeding for 6 days.</title>
        <authorList>
            <person name="Perner J."/>
            <person name="Ribeiro J.M.C."/>
        </authorList>
    </citation>
    <scope>NUCLEOTIDE SEQUENCE</scope>
    <source>
        <strain evidence="1">Semi-engorged</strain>
        <tissue evidence="1">Salivary glands</tissue>
    </source>
</reference>
<organism evidence="1">
    <name type="scientific">Ixodes ricinus</name>
    <name type="common">Common tick</name>
    <name type="synonym">Acarus ricinus</name>
    <dbReference type="NCBI Taxonomy" id="34613"/>
    <lineage>
        <taxon>Eukaryota</taxon>
        <taxon>Metazoa</taxon>
        <taxon>Ecdysozoa</taxon>
        <taxon>Arthropoda</taxon>
        <taxon>Chelicerata</taxon>
        <taxon>Arachnida</taxon>
        <taxon>Acari</taxon>
        <taxon>Parasitiformes</taxon>
        <taxon>Ixodida</taxon>
        <taxon>Ixodoidea</taxon>
        <taxon>Ixodidae</taxon>
        <taxon>Ixodinae</taxon>
        <taxon>Ixodes</taxon>
    </lineage>
</organism>